<organism evidence="2 3">
    <name type="scientific">Streptomyces caniferus</name>
    <dbReference type="NCBI Taxonomy" id="285557"/>
    <lineage>
        <taxon>Bacteria</taxon>
        <taxon>Bacillati</taxon>
        <taxon>Actinomycetota</taxon>
        <taxon>Actinomycetes</taxon>
        <taxon>Kitasatosporales</taxon>
        <taxon>Streptomycetaceae</taxon>
        <taxon>Streptomyces</taxon>
    </lineage>
</organism>
<gene>
    <name evidence="2" type="ORF">Scani_51280</name>
</gene>
<feature type="transmembrane region" description="Helical" evidence="1">
    <location>
        <begin position="41"/>
        <end position="67"/>
    </location>
</feature>
<keyword evidence="1" id="KW-0812">Transmembrane</keyword>
<sequence>MAVSWVPVALTITPVAGLPPMVTLAPVRLVPVIVTGVPPAMGPLLGVMLVIVGSNWMTVTLAPAMLVA</sequence>
<name>A0A640SCH3_9ACTN</name>
<keyword evidence="1" id="KW-1133">Transmembrane helix</keyword>
<dbReference type="AlphaFoldDB" id="A0A640SCH3"/>
<comment type="caution">
    <text evidence="2">The sequence shown here is derived from an EMBL/GenBank/DDBJ whole genome shotgun (WGS) entry which is preliminary data.</text>
</comment>
<accession>A0A640SCH3</accession>
<dbReference type="Proteomes" id="UP000435837">
    <property type="component" value="Unassembled WGS sequence"/>
</dbReference>
<dbReference type="EMBL" id="BLIN01000005">
    <property type="protein sequence ID" value="GFE08860.1"/>
    <property type="molecule type" value="Genomic_DNA"/>
</dbReference>
<protein>
    <submittedName>
        <fullName evidence="2">Uncharacterized protein</fullName>
    </submittedName>
</protein>
<evidence type="ECO:0000313" key="3">
    <source>
        <dbReference type="Proteomes" id="UP000435837"/>
    </source>
</evidence>
<reference evidence="2 3" key="1">
    <citation type="submission" date="2019-12" db="EMBL/GenBank/DDBJ databases">
        <title>Whole genome shotgun sequence of Streptomyces caniferus NBRC 15389.</title>
        <authorList>
            <person name="Ichikawa N."/>
            <person name="Kimura A."/>
            <person name="Kitahashi Y."/>
            <person name="Komaki H."/>
            <person name="Tamura T."/>
        </authorList>
    </citation>
    <scope>NUCLEOTIDE SEQUENCE [LARGE SCALE GENOMIC DNA]</scope>
    <source>
        <strain evidence="2 3">NBRC 15389</strain>
    </source>
</reference>
<proteinExistence type="predicted"/>
<evidence type="ECO:0000256" key="1">
    <source>
        <dbReference type="SAM" id="Phobius"/>
    </source>
</evidence>
<keyword evidence="1" id="KW-0472">Membrane</keyword>
<evidence type="ECO:0000313" key="2">
    <source>
        <dbReference type="EMBL" id="GFE08860.1"/>
    </source>
</evidence>